<dbReference type="SUPFAM" id="SSF64484">
    <property type="entry name" value="beta and beta-prime subunits of DNA dependent RNA-polymerase"/>
    <property type="match status" value="1"/>
</dbReference>
<dbReference type="GO" id="GO:0003677">
    <property type="term" value="F:DNA binding"/>
    <property type="evidence" value="ECO:0007669"/>
    <property type="project" value="InterPro"/>
</dbReference>
<dbReference type="GO" id="GO:0003899">
    <property type="term" value="F:DNA-directed RNA polymerase activity"/>
    <property type="evidence" value="ECO:0007669"/>
    <property type="project" value="UniProtKB-EC"/>
</dbReference>
<evidence type="ECO:0000256" key="2">
    <source>
        <dbReference type="ARBA" id="ARBA00012418"/>
    </source>
</evidence>
<keyword evidence="9" id="KW-1185">Reference proteome</keyword>
<dbReference type="GO" id="GO:0032549">
    <property type="term" value="F:ribonucleoside binding"/>
    <property type="evidence" value="ECO:0007669"/>
    <property type="project" value="InterPro"/>
</dbReference>
<feature type="domain" description="RNA polymerase Rpb2" evidence="7">
    <location>
        <begin position="122"/>
        <end position="250"/>
    </location>
</feature>
<dbReference type="Pfam" id="PF04561">
    <property type="entry name" value="RNA_pol_Rpb2_2"/>
    <property type="match status" value="1"/>
</dbReference>
<evidence type="ECO:0000259" key="7">
    <source>
        <dbReference type="Pfam" id="PF04561"/>
    </source>
</evidence>
<organism evidence="8 9">
    <name type="scientific">Blyttiomyces helicus</name>
    <dbReference type="NCBI Taxonomy" id="388810"/>
    <lineage>
        <taxon>Eukaryota</taxon>
        <taxon>Fungi</taxon>
        <taxon>Fungi incertae sedis</taxon>
        <taxon>Chytridiomycota</taxon>
        <taxon>Chytridiomycota incertae sedis</taxon>
        <taxon>Chytridiomycetes</taxon>
        <taxon>Chytridiomycetes incertae sedis</taxon>
        <taxon>Blyttiomyces</taxon>
    </lineage>
</organism>
<dbReference type="Gene3D" id="3.90.1110.10">
    <property type="entry name" value="RNA polymerase Rpb2, domain 2"/>
    <property type="match status" value="1"/>
</dbReference>
<gene>
    <name evidence="8" type="ORF">BDK51DRAFT_39684</name>
</gene>
<keyword evidence="6" id="KW-0804">Transcription</keyword>
<sequence>MSVALLQILHLQPGHHIHADKFLEQELRSIRDLDLLDLPPAAAKVAVPVPTADEAAMAADLDIVGVRRVKEALDEEGGCAVPDQTVALHLAETKSAFFGTPFEGLTGQLGNGAADLGVGGDAMGVESDREIAELVCGEDETFLDLFTPSLEEASKLKAKTQNEALDWIGTKVKRSMTAPWGAPRKSPREEARELLAELVLAHVPVEEVRGLLNFRPKCVYVALMVRRTLIAVREGGIVDDRDFVGNKRLEL</sequence>
<reference evidence="9" key="1">
    <citation type="journal article" date="2018" name="Nat. Microbiol.">
        <title>Leveraging single-cell genomics to expand the fungal tree of life.</title>
        <authorList>
            <person name="Ahrendt S.R."/>
            <person name="Quandt C.A."/>
            <person name="Ciobanu D."/>
            <person name="Clum A."/>
            <person name="Salamov A."/>
            <person name="Andreopoulos B."/>
            <person name="Cheng J.F."/>
            <person name="Woyke T."/>
            <person name="Pelin A."/>
            <person name="Henrissat B."/>
            <person name="Reynolds N.K."/>
            <person name="Benny G.L."/>
            <person name="Smith M.E."/>
            <person name="James T.Y."/>
            <person name="Grigoriev I.V."/>
        </authorList>
    </citation>
    <scope>NUCLEOTIDE SEQUENCE [LARGE SCALE GENOMIC DNA]</scope>
</reference>
<name>A0A4P9WBI9_9FUNG</name>
<proteinExistence type="inferred from homology"/>
<keyword evidence="3" id="KW-0240">DNA-directed RNA polymerase</keyword>
<evidence type="ECO:0000256" key="4">
    <source>
        <dbReference type="ARBA" id="ARBA00022679"/>
    </source>
</evidence>
<dbReference type="EC" id="2.7.7.6" evidence="2"/>
<dbReference type="GO" id="GO:0000428">
    <property type="term" value="C:DNA-directed RNA polymerase complex"/>
    <property type="evidence" value="ECO:0007669"/>
    <property type="project" value="UniProtKB-KW"/>
</dbReference>
<evidence type="ECO:0000256" key="3">
    <source>
        <dbReference type="ARBA" id="ARBA00022478"/>
    </source>
</evidence>
<evidence type="ECO:0000313" key="9">
    <source>
        <dbReference type="Proteomes" id="UP000269721"/>
    </source>
</evidence>
<dbReference type="GO" id="GO:0006351">
    <property type="term" value="P:DNA-templated transcription"/>
    <property type="evidence" value="ECO:0007669"/>
    <property type="project" value="InterPro"/>
</dbReference>
<dbReference type="Proteomes" id="UP000269721">
    <property type="component" value="Unassembled WGS sequence"/>
</dbReference>
<comment type="similarity">
    <text evidence="1">Belongs to the RNA polymerase beta chain family.</text>
</comment>
<keyword evidence="5" id="KW-0548">Nucleotidyltransferase</keyword>
<evidence type="ECO:0000256" key="1">
    <source>
        <dbReference type="ARBA" id="ARBA00006835"/>
    </source>
</evidence>
<evidence type="ECO:0000313" key="8">
    <source>
        <dbReference type="EMBL" id="RKO89622.1"/>
    </source>
</evidence>
<dbReference type="EMBL" id="KZ995986">
    <property type="protein sequence ID" value="RKO89622.1"/>
    <property type="molecule type" value="Genomic_DNA"/>
</dbReference>
<dbReference type="InterPro" id="IPR015712">
    <property type="entry name" value="DNA-dir_RNA_pol_su2"/>
</dbReference>
<dbReference type="PANTHER" id="PTHR20856">
    <property type="entry name" value="DNA-DIRECTED RNA POLYMERASE I SUBUNIT 2"/>
    <property type="match status" value="1"/>
</dbReference>
<dbReference type="InterPro" id="IPR037034">
    <property type="entry name" value="RNA_pol_Rpb2_2_sf"/>
</dbReference>
<dbReference type="AlphaFoldDB" id="A0A4P9WBI9"/>
<evidence type="ECO:0000256" key="5">
    <source>
        <dbReference type="ARBA" id="ARBA00022695"/>
    </source>
</evidence>
<evidence type="ECO:0000256" key="6">
    <source>
        <dbReference type="ARBA" id="ARBA00023163"/>
    </source>
</evidence>
<dbReference type="InterPro" id="IPR007642">
    <property type="entry name" value="RNA_pol_Rpb2_2"/>
</dbReference>
<accession>A0A4P9WBI9</accession>
<dbReference type="OrthoDB" id="10248617at2759"/>
<keyword evidence="4" id="KW-0808">Transferase</keyword>
<protein>
    <recommendedName>
        <fullName evidence="2">DNA-directed RNA polymerase</fullName>
        <ecNumber evidence="2">2.7.7.6</ecNumber>
    </recommendedName>
</protein>